<proteinExistence type="predicted"/>
<dbReference type="InterPro" id="IPR009648">
    <property type="entry name" value="Malonate_gamma"/>
</dbReference>
<dbReference type="NCBIfam" id="TIGR03134">
    <property type="entry name" value="malonate_gamma"/>
    <property type="match status" value="1"/>
</dbReference>
<comment type="caution">
    <text evidence="1">The sequence shown here is derived from an EMBL/GenBank/DDBJ whole genome shotgun (WGS) entry which is preliminary data.</text>
</comment>
<gene>
    <name evidence="1" type="ORF">DFP82_11265</name>
</gene>
<dbReference type="InterPro" id="IPR029045">
    <property type="entry name" value="ClpP/crotonase-like_dom_sf"/>
</dbReference>
<organism evidence="1 2">
    <name type="scientific">Psychrobacter fozii</name>
    <dbReference type="NCBI Taxonomy" id="198480"/>
    <lineage>
        <taxon>Bacteria</taxon>
        <taxon>Pseudomonadati</taxon>
        <taxon>Pseudomonadota</taxon>
        <taxon>Gammaproteobacteria</taxon>
        <taxon>Moraxellales</taxon>
        <taxon>Moraxellaceae</taxon>
        <taxon>Psychrobacter</taxon>
    </lineage>
</organism>
<reference evidence="1 2" key="1">
    <citation type="submission" date="2018-06" db="EMBL/GenBank/DDBJ databases">
        <title>Genomic Encyclopedia of Type Strains, Phase III (KMG-III): the genomes of soil and plant-associated and newly described type strains.</title>
        <authorList>
            <person name="Whitman W."/>
        </authorList>
    </citation>
    <scope>NUCLEOTIDE SEQUENCE [LARGE SCALE GENOMIC DNA]</scope>
    <source>
        <strain evidence="1 2">CECT 5889</strain>
    </source>
</reference>
<sequence length="238" mass="26165">MQTKTILEALFPNELEYHIEHSMIRGSAETKMGKVEIIGTVDSAAMNQLIAMTLANEILDVIAQGKKTPIVFIVDTMGQDSSRADELLCLNRTFAHLASCVDLLKRSGHPNLAIVLGEAVSGGFLSYGLMANQVFAMQSSQVKVMDLNAMSRVTKIPLDKLKSLSQTSAIFAPGVENYYAMGAVNDIWKALDEHLVENALESQLTHIDDFLIDNRRQVAEERKGRLLCNDIVQSVLTA</sequence>
<evidence type="ECO:0000313" key="2">
    <source>
        <dbReference type="Proteomes" id="UP000247746"/>
    </source>
</evidence>
<dbReference type="Pfam" id="PF06833">
    <property type="entry name" value="MdcE"/>
    <property type="match status" value="1"/>
</dbReference>
<accession>A0A2V4UD76</accession>
<protein>
    <submittedName>
        <fullName evidence="1">Malonate decarboxylase gamma subunit</fullName>
    </submittedName>
</protein>
<dbReference type="OrthoDB" id="5984377at2"/>
<dbReference type="GO" id="GO:0005975">
    <property type="term" value="P:carbohydrate metabolic process"/>
    <property type="evidence" value="ECO:0007669"/>
    <property type="project" value="InterPro"/>
</dbReference>
<dbReference type="AlphaFoldDB" id="A0A2V4UD76"/>
<dbReference type="Gene3D" id="3.90.226.10">
    <property type="entry name" value="2-enoyl-CoA Hydratase, Chain A, domain 1"/>
    <property type="match status" value="1"/>
</dbReference>
<dbReference type="SUPFAM" id="SSF52096">
    <property type="entry name" value="ClpP/crotonase"/>
    <property type="match status" value="1"/>
</dbReference>
<dbReference type="EMBL" id="QJSU01000012">
    <property type="protein sequence ID" value="PYE36619.1"/>
    <property type="molecule type" value="Genomic_DNA"/>
</dbReference>
<dbReference type="RefSeq" id="WP_110924273.1">
    <property type="nucleotide sequence ID" value="NZ_QJSU01000012.1"/>
</dbReference>
<name>A0A2V4UD76_9GAMM</name>
<evidence type="ECO:0000313" key="1">
    <source>
        <dbReference type="EMBL" id="PYE36619.1"/>
    </source>
</evidence>
<keyword evidence="2" id="KW-1185">Reference proteome</keyword>
<dbReference type="Proteomes" id="UP000247746">
    <property type="component" value="Unassembled WGS sequence"/>
</dbReference>